<organism evidence="2 3">
    <name type="scientific">Winkia neuii BV029A5</name>
    <dbReference type="NCBI Taxonomy" id="888439"/>
    <lineage>
        <taxon>Bacteria</taxon>
        <taxon>Bacillati</taxon>
        <taxon>Actinomycetota</taxon>
        <taxon>Actinomycetes</taxon>
        <taxon>Actinomycetales</taxon>
        <taxon>Actinomycetaceae</taxon>
        <taxon>Winkia</taxon>
    </lineage>
</organism>
<feature type="domain" description="Spore protein YkvP/CgeB glycosyl transferase-like" evidence="1">
    <location>
        <begin position="199"/>
        <end position="349"/>
    </location>
</feature>
<dbReference type="Proteomes" id="UP000006075">
    <property type="component" value="Unassembled WGS sequence"/>
</dbReference>
<comment type="caution">
    <text evidence="2">The sequence shown here is derived from an EMBL/GenBank/DDBJ whole genome shotgun (WGS) entry which is preliminary data.</text>
</comment>
<dbReference type="EMBL" id="AGWP01000007">
    <property type="protein sequence ID" value="EJZ85989.1"/>
    <property type="molecule type" value="Genomic_DNA"/>
</dbReference>
<sequence>MIFHAPYPMELNPTSASRLRPLRMREAFKQIGYDVVDLSGSTPQRKASMKHLKELLRSGKKPDFLYSENSTQPNVFSTTIRDGFAPTLDTRIMRMANNSKIPVGMFYRDIYWKFSSEKNGLLARLSPTFHKLDMKGYLKAHTHFFLPSEQMAEYLDLPEKTSYSALPPAGDSNQVLPLPDSALTLFYVGGIGAHYKLNAFIDAARSIPQIRVNLVTRKKQWDEAIASYPTFQSPQIHPYHLNANELDDLYAQSHIGVLAVEPSDYRRFAVPLKLFEYLSRGRPILVTEGTEAARIVSSFNAGWVVPYTAEAIAATLRRLQGNRAEVQAKAANAVSAAKVNTWADRARTVADTLTGKSK</sequence>
<dbReference type="Gene3D" id="3.40.50.2000">
    <property type="entry name" value="Glycogen Phosphorylase B"/>
    <property type="match status" value="1"/>
</dbReference>
<reference evidence="2 3" key="1">
    <citation type="submission" date="2012-07" db="EMBL/GenBank/DDBJ databases">
        <title>The Genome Sequence of Actinomyces neuii subsp. anitratus BVS029A5.</title>
        <authorList>
            <consortium name="The Broad Institute Genome Sequencing Platform"/>
            <person name="Earl A."/>
            <person name="Ward D."/>
            <person name="Feldgarden M."/>
            <person name="Gevers D."/>
            <person name="Saerens B."/>
            <person name="Vaneechoutte M."/>
            <person name="Walker B."/>
            <person name="Young S.K."/>
            <person name="Zeng Q."/>
            <person name="Gargeya S."/>
            <person name="Fitzgerald M."/>
            <person name="Haas B."/>
            <person name="Abouelleil A."/>
            <person name="Alvarado L."/>
            <person name="Arachchi H.M."/>
            <person name="Berlin A."/>
            <person name="Chapman S.B."/>
            <person name="Goldberg J."/>
            <person name="Griggs A."/>
            <person name="Gujja S."/>
            <person name="Hansen M."/>
            <person name="Howarth C."/>
            <person name="Imamovic A."/>
            <person name="Larimer J."/>
            <person name="McCowen C."/>
            <person name="Montmayeur A."/>
            <person name="Murphy C."/>
            <person name="Neiman D."/>
            <person name="Pearson M."/>
            <person name="Priest M."/>
            <person name="Roberts A."/>
            <person name="Saif S."/>
            <person name="Shea T."/>
            <person name="Sisk P."/>
            <person name="Sykes S."/>
            <person name="Wortman J."/>
            <person name="Nusbaum C."/>
            <person name="Birren B."/>
        </authorList>
    </citation>
    <scope>NUCLEOTIDE SEQUENCE [LARGE SCALE GENOMIC DNA]</scope>
    <source>
        <strain evidence="2 3">BVS029A5</strain>
    </source>
</reference>
<protein>
    <recommendedName>
        <fullName evidence="1">Spore protein YkvP/CgeB glycosyl transferase-like domain-containing protein</fullName>
    </recommendedName>
</protein>
<gene>
    <name evidence="2" type="ORF">HMPREF9240_01462</name>
</gene>
<dbReference type="eggNOG" id="COG0438">
    <property type="taxonomic scope" value="Bacteria"/>
</dbReference>
<dbReference type="PATRIC" id="fig|888439.3.peg.1472"/>
<dbReference type="InterPro" id="IPR055259">
    <property type="entry name" value="YkvP/CgeB_Glyco_trans-like"/>
</dbReference>
<evidence type="ECO:0000313" key="3">
    <source>
        <dbReference type="Proteomes" id="UP000006075"/>
    </source>
</evidence>
<proteinExistence type="predicted"/>
<dbReference type="AlphaFoldDB" id="K0Z1N9"/>
<dbReference type="OrthoDB" id="9801492at2"/>
<dbReference type="HOGENOM" id="CLU_064250_0_0_11"/>
<evidence type="ECO:0000259" key="1">
    <source>
        <dbReference type="Pfam" id="PF13524"/>
    </source>
</evidence>
<dbReference type="SUPFAM" id="SSF53756">
    <property type="entry name" value="UDP-Glycosyltransferase/glycogen phosphorylase"/>
    <property type="match status" value="1"/>
</dbReference>
<evidence type="ECO:0000313" key="2">
    <source>
        <dbReference type="EMBL" id="EJZ85989.1"/>
    </source>
</evidence>
<accession>K0Z1N9</accession>
<dbReference type="Pfam" id="PF13524">
    <property type="entry name" value="Glyco_trans_1_2"/>
    <property type="match status" value="1"/>
</dbReference>
<keyword evidence="3" id="KW-1185">Reference proteome</keyword>
<name>K0Z1N9_9ACTO</name>